<feature type="compositionally biased region" description="Basic and acidic residues" evidence="1">
    <location>
        <begin position="8"/>
        <end position="19"/>
    </location>
</feature>
<organism evidence="2 3">
    <name type="scientific">Botrimarina mediterranea</name>
    <dbReference type="NCBI Taxonomy" id="2528022"/>
    <lineage>
        <taxon>Bacteria</taxon>
        <taxon>Pseudomonadati</taxon>
        <taxon>Planctomycetota</taxon>
        <taxon>Planctomycetia</taxon>
        <taxon>Pirellulales</taxon>
        <taxon>Lacipirellulaceae</taxon>
        <taxon>Botrimarina</taxon>
    </lineage>
</organism>
<feature type="compositionally biased region" description="Basic and acidic residues" evidence="1">
    <location>
        <begin position="32"/>
        <end position="45"/>
    </location>
</feature>
<sequence>MAASESQLRTEQRRTRDAIRGSGARAGQTPADGDRASSESIDRSATEYARYKAPAADDAALVAPGWPELLDRLRQPRKIGDARLGGGPLAKLAGSARQHLVDAAARYTSAYADVATVIDGPIVLSGHQPELFHPGVWFKNFALDSLAKASGGLGLHVIIDSDLCRSASVLTPTGSHATPRREPIAYDQRAAAIPFEQRRLLDQATFESFPARVAEAVAPFVADPLVTHLWKHATAVGCDCVSALLSTPRHKLERSWGSHTLELPFSEVADSEGFRRLAAEMFLRSEQTAAAYNAALAEYRLAHGLKNAAQPLPDLHRQDGWVEAPLWVWSDAAPTRRPVYVRPIANTIRLTDRQGWEATLPADADDVVQALTELRARGVKLRSRALVTTLYCRLALADLFLHGIGGAKYDQVTDRFAERLLGVRPPEHATMTATLRLPIEHDAPSEADRRELAQMLRDLDYHPERFAPDHEAAAEKQHWIETEKTPDNAAERHTAITAANRAMAESLVDRRREIEHRLATATAGLRAAAVLDSREHSFCLFSAENIYERLSKLATL</sequence>
<accession>A0A518KEZ2</accession>
<reference evidence="2 3" key="1">
    <citation type="submission" date="2019-02" db="EMBL/GenBank/DDBJ databases">
        <title>Deep-cultivation of Planctomycetes and their phenomic and genomic characterization uncovers novel biology.</title>
        <authorList>
            <person name="Wiegand S."/>
            <person name="Jogler M."/>
            <person name="Boedeker C."/>
            <person name="Pinto D."/>
            <person name="Vollmers J."/>
            <person name="Rivas-Marin E."/>
            <person name="Kohn T."/>
            <person name="Peeters S.H."/>
            <person name="Heuer A."/>
            <person name="Rast P."/>
            <person name="Oberbeckmann S."/>
            <person name="Bunk B."/>
            <person name="Jeske O."/>
            <person name="Meyerdierks A."/>
            <person name="Storesund J.E."/>
            <person name="Kallscheuer N."/>
            <person name="Luecker S."/>
            <person name="Lage O.M."/>
            <person name="Pohl T."/>
            <person name="Merkel B.J."/>
            <person name="Hornburger P."/>
            <person name="Mueller R.-W."/>
            <person name="Bruemmer F."/>
            <person name="Labrenz M."/>
            <person name="Spormann A.M."/>
            <person name="Op den Camp H."/>
            <person name="Overmann J."/>
            <person name="Amann R."/>
            <person name="Jetten M.S.M."/>
            <person name="Mascher T."/>
            <person name="Medema M.H."/>
            <person name="Devos D.P."/>
            <person name="Kaster A.-K."/>
            <person name="Ovreas L."/>
            <person name="Rohde M."/>
            <person name="Galperin M.Y."/>
            <person name="Jogler C."/>
        </authorList>
    </citation>
    <scope>NUCLEOTIDE SEQUENCE [LARGE SCALE GENOMIC DNA]</scope>
    <source>
        <strain evidence="2 3">Spa11</strain>
    </source>
</reference>
<gene>
    <name evidence="2" type="ORF">Spa11_45910</name>
</gene>
<evidence type="ECO:0000256" key="1">
    <source>
        <dbReference type="SAM" id="MobiDB-lite"/>
    </source>
</evidence>
<feature type="region of interest" description="Disordered" evidence="1">
    <location>
        <begin position="1"/>
        <end position="45"/>
    </location>
</feature>
<proteinExistence type="predicted"/>
<evidence type="ECO:0000313" key="2">
    <source>
        <dbReference type="EMBL" id="QDV76361.1"/>
    </source>
</evidence>
<protein>
    <submittedName>
        <fullName evidence="2">Uncharacterized protein</fullName>
    </submittedName>
</protein>
<dbReference type="Proteomes" id="UP000316426">
    <property type="component" value="Chromosome"/>
</dbReference>
<dbReference type="KEGG" id="bmei:Spa11_45910"/>
<name>A0A518KEZ2_9BACT</name>
<evidence type="ECO:0000313" key="3">
    <source>
        <dbReference type="Proteomes" id="UP000316426"/>
    </source>
</evidence>
<dbReference type="EMBL" id="CP036349">
    <property type="protein sequence ID" value="QDV76361.1"/>
    <property type="molecule type" value="Genomic_DNA"/>
</dbReference>
<dbReference type="RefSeq" id="WP_145116802.1">
    <property type="nucleotide sequence ID" value="NZ_CP036349.1"/>
</dbReference>
<keyword evidence="3" id="KW-1185">Reference proteome</keyword>
<dbReference type="AlphaFoldDB" id="A0A518KEZ2"/>